<gene>
    <name evidence="6" type="ORF">GFSPODELE1_LOCUS7008</name>
</gene>
<evidence type="ECO:0000313" key="7">
    <source>
        <dbReference type="Proteomes" id="UP001497453"/>
    </source>
</evidence>
<evidence type="ECO:0000256" key="3">
    <source>
        <dbReference type="ARBA" id="ARBA00023033"/>
    </source>
</evidence>
<keyword evidence="2" id="KW-0560">Oxidoreductase</keyword>
<evidence type="ECO:0000256" key="5">
    <source>
        <dbReference type="SAM" id="MobiDB-lite"/>
    </source>
</evidence>
<name>A0ABP1DLP9_9APHY</name>
<dbReference type="EMBL" id="OZ037948">
    <property type="protein sequence ID" value="CAL1708752.1"/>
    <property type="molecule type" value="Genomic_DNA"/>
</dbReference>
<protein>
    <recommendedName>
        <fullName evidence="8">Halogenase</fullName>
    </recommendedName>
</protein>
<dbReference type="Pfam" id="PF04820">
    <property type="entry name" value="Trp_halogenase"/>
    <property type="match status" value="2"/>
</dbReference>
<dbReference type="Proteomes" id="UP001497453">
    <property type="component" value="Chromosome 5"/>
</dbReference>
<dbReference type="InterPro" id="IPR006905">
    <property type="entry name" value="Flavin_halogenase"/>
</dbReference>
<reference evidence="7" key="1">
    <citation type="submission" date="2024-04" db="EMBL/GenBank/DDBJ databases">
        <authorList>
            <person name="Shaw F."/>
            <person name="Minotto A."/>
        </authorList>
    </citation>
    <scope>NUCLEOTIDE SEQUENCE [LARGE SCALE GENOMIC DNA]</scope>
</reference>
<accession>A0ABP1DLP9</accession>
<evidence type="ECO:0000313" key="6">
    <source>
        <dbReference type="EMBL" id="CAL1708752.1"/>
    </source>
</evidence>
<dbReference type="InterPro" id="IPR050816">
    <property type="entry name" value="Flavin-dep_Halogenase_NPB"/>
</dbReference>
<dbReference type="PANTHER" id="PTHR43747:SF5">
    <property type="entry name" value="FAD-BINDING DOMAIN-CONTAINING PROTEIN"/>
    <property type="match status" value="1"/>
</dbReference>
<organism evidence="6 7">
    <name type="scientific">Somion occarium</name>
    <dbReference type="NCBI Taxonomy" id="3059160"/>
    <lineage>
        <taxon>Eukaryota</taxon>
        <taxon>Fungi</taxon>
        <taxon>Dikarya</taxon>
        <taxon>Basidiomycota</taxon>
        <taxon>Agaricomycotina</taxon>
        <taxon>Agaricomycetes</taxon>
        <taxon>Polyporales</taxon>
        <taxon>Cerrenaceae</taxon>
        <taxon>Somion</taxon>
    </lineage>
</organism>
<dbReference type="InterPro" id="IPR036188">
    <property type="entry name" value="FAD/NAD-bd_sf"/>
</dbReference>
<keyword evidence="3" id="KW-0503">Monooxygenase</keyword>
<feature type="region of interest" description="Disordered" evidence="5">
    <location>
        <begin position="1"/>
        <end position="21"/>
    </location>
</feature>
<dbReference type="Gene3D" id="3.50.50.60">
    <property type="entry name" value="FAD/NAD(P)-binding domain"/>
    <property type="match status" value="1"/>
</dbReference>
<evidence type="ECO:0000256" key="4">
    <source>
        <dbReference type="ARBA" id="ARBA00049364"/>
    </source>
</evidence>
<evidence type="ECO:0000256" key="1">
    <source>
        <dbReference type="ARBA" id="ARBA00005706"/>
    </source>
</evidence>
<dbReference type="PANTHER" id="PTHR43747">
    <property type="entry name" value="FAD-BINDING PROTEIN"/>
    <property type="match status" value="1"/>
</dbReference>
<evidence type="ECO:0000256" key="2">
    <source>
        <dbReference type="ARBA" id="ARBA00023002"/>
    </source>
</evidence>
<feature type="compositionally biased region" description="Polar residues" evidence="5">
    <location>
        <begin position="11"/>
        <end position="21"/>
    </location>
</feature>
<comment type="similarity">
    <text evidence="1">Belongs to the flavin-dependent halogenase family.</text>
</comment>
<comment type="catalytic activity">
    <reaction evidence="4">
        <text>melleolide F + FADH2 + chloride + O2 = 6'-chloromelleolide F + FAD + 2 H2O + H(+)</text>
        <dbReference type="Rhea" id="RHEA:67160"/>
        <dbReference type="ChEBI" id="CHEBI:15377"/>
        <dbReference type="ChEBI" id="CHEBI:15378"/>
        <dbReference type="ChEBI" id="CHEBI:15379"/>
        <dbReference type="ChEBI" id="CHEBI:17996"/>
        <dbReference type="ChEBI" id="CHEBI:57692"/>
        <dbReference type="ChEBI" id="CHEBI:58307"/>
        <dbReference type="ChEBI" id="CHEBI:167712"/>
        <dbReference type="ChEBI" id="CHEBI:167713"/>
    </reaction>
    <physiologicalReaction direction="left-to-right" evidence="4">
        <dbReference type="Rhea" id="RHEA:67161"/>
    </physiologicalReaction>
</comment>
<evidence type="ECO:0008006" key="8">
    <source>
        <dbReference type="Google" id="ProtNLM"/>
    </source>
</evidence>
<dbReference type="SUPFAM" id="SSF51905">
    <property type="entry name" value="FAD/NAD(P)-binding domain"/>
    <property type="match status" value="1"/>
</dbReference>
<proteinExistence type="inferred from homology"/>
<keyword evidence="7" id="KW-1185">Reference proteome</keyword>
<sequence length="545" mass="59928">MSSPVVEPHDNLQTNPELPPSQTRILVIGGGPSGSYAATLLAREGFDVTLLERDQFPRYHIGESLLQSIPRYLSFIDAQEVIKAKGFKIKPGAAVKLNQYKRESYTDFTPSNPANVTWNVVRSEFDDALLRHAAACGVHVFENTKVNSLQFDDPSNPERPTSAQWKIKDGAEGSTKFEWLVDASGRAGVMSTQYLRNRIFNLNLKNVACWGYWKGGASYAAGTPHEDAPWFEALTDESGWVWHIPLHDGTVSVGFVMSETSSIAKKSAMRERTGSVTLVDHYLDQMQLAPGLQKLLEKAELVSSIKAAGDYSYSAHQYAGSGYRLVGDAGAFIDPFFSSGVHLAFTSGLSAACSIAASIHQHCTEEEAVSFHNLKFGTAYTRFLIIVLGVYGRIRAQEAPALEMIDEEGFHRAFQWLRPMLRGDADVGLEKVTEIAIQKAMLLSSAVFAPTSPTMHAEVAQRLDPDLTNMEAPVLLPEDIERMVGTEDEDAFHVVSKINARKAVHSELDANSDRFAQEAFEGFSPSLGRGELGLRRQTQEVPSVV</sequence>